<accession>A0A7T3RC88</accession>
<keyword evidence="2" id="KW-0326">Glycosidase</keyword>
<keyword evidence="3" id="KW-1185">Reference proteome</keyword>
<evidence type="ECO:0000259" key="1">
    <source>
        <dbReference type="Pfam" id="PF09992"/>
    </source>
</evidence>
<dbReference type="Pfam" id="PF09992">
    <property type="entry name" value="NAGPA"/>
    <property type="match status" value="1"/>
</dbReference>
<organism evidence="2 3">
    <name type="scientific">Treponema peruense</name>
    <dbReference type="NCBI Taxonomy" id="2787628"/>
    <lineage>
        <taxon>Bacteria</taxon>
        <taxon>Pseudomonadati</taxon>
        <taxon>Spirochaetota</taxon>
        <taxon>Spirochaetia</taxon>
        <taxon>Spirochaetales</taxon>
        <taxon>Treponemataceae</taxon>
        <taxon>Treponema</taxon>
    </lineage>
</organism>
<dbReference type="KEGG" id="tper:IWA51_09430"/>
<evidence type="ECO:0000313" key="2">
    <source>
        <dbReference type="EMBL" id="QQA00484.1"/>
    </source>
</evidence>
<proteinExistence type="predicted"/>
<evidence type="ECO:0000313" key="3">
    <source>
        <dbReference type="Proteomes" id="UP000595224"/>
    </source>
</evidence>
<dbReference type="Proteomes" id="UP000595224">
    <property type="component" value="Chromosome"/>
</dbReference>
<sequence length="309" mass="33851">MSQSQLINSRTCGTTLGDFRGFFFLRKAASVLTSVFLLFSVISCTTLPQKEVPVQKETLLSCSSISWTKVKSQGQIEYALLYDKSIPVRVHVVKVNLLSGVQPVTYPSGSEQKDSKLKALTTQEFAKNTNAAIAVNASPFGCSRNPLSRIFKGKRTITGLHFADGTMFSPPVEKYCALVIKQHKDDGTKFSAQIEESQSVPETQDTYIALGGFFQILRDSEIIEYRRDIKDARTAAGITTDGTVLYLMTVEKNSKSTGLSYPACALLFKNLGCTNAMQFDGGSSAQMVVEGKTVTKMYSIPQANHLGFK</sequence>
<dbReference type="GO" id="GO:0016798">
    <property type="term" value="F:hydrolase activity, acting on glycosyl bonds"/>
    <property type="evidence" value="ECO:0007669"/>
    <property type="project" value="UniProtKB-KW"/>
</dbReference>
<dbReference type="PANTHER" id="PTHR40446">
    <property type="entry name" value="N-ACETYLGLUCOSAMINE-1-PHOSPHODIESTER ALPHA-N-ACETYLGLUCOSAMINIDASE"/>
    <property type="match status" value="1"/>
</dbReference>
<name>A0A7T3RC88_9SPIR</name>
<dbReference type="PANTHER" id="PTHR40446:SF2">
    <property type="entry name" value="N-ACETYLGLUCOSAMINE-1-PHOSPHODIESTER ALPHA-N-ACETYLGLUCOSAMINIDASE"/>
    <property type="match status" value="1"/>
</dbReference>
<dbReference type="AlphaFoldDB" id="A0A7T3RC88"/>
<feature type="domain" description="Phosphodiester glycosidase" evidence="1">
    <location>
        <begin position="157"/>
        <end position="297"/>
    </location>
</feature>
<dbReference type="RefSeq" id="WP_198442222.1">
    <property type="nucleotide sequence ID" value="NZ_CBCSHE010000009.1"/>
</dbReference>
<gene>
    <name evidence="2" type="ORF">IWA51_09430</name>
</gene>
<dbReference type="EMBL" id="CP064936">
    <property type="protein sequence ID" value="QQA00484.1"/>
    <property type="molecule type" value="Genomic_DNA"/>
</dbReference>
<keyword evidence="2" id="KW-0378">Hydrolase</keyword>
<reference evidence="2 3" key="1">
    <citation type="submission" date="2020-11" db="EMBL/GenBank/DDBJ databases">
        <title>Treponema Peruensis nv. sp., first commensal Treponema isolated from human feces.</title>
        <authorList>
            <person name="Belkhou C."/>
            <person name="Raes J."/>
        </authorList>
    </citation>
    <scope>NUCLEOTIDE SEQUENCE [LARGE SCALE GENOMIC DNA]</scope>
    <source>
        <strain evidence="2 3">RCC2812</strain>
    </source>
</reference>
<protein>
    <submittedName>
        <fullName evidence="2">Phosphodiester glycosidase family protein</fullName>
    </submittedName>
</protein>
<dbReference type="InterPro" id="IPR018711">
    <property type="entry name" value="NAGPA"/>
</dbReference>